<evidence type="ECO:0000313" key="6">
    <source>
        <dbReference type="Proteomes" id="UP000887540"/>
    </source>
</evidence>
<protein>
    <submittedName>
        <fullName evidence="7">SH3 domain-containing protein</fullName>
    </submittedName>
</protein>
<organism evidence="6 7">
    <name type="scientific">Acrobeloides nanus</name>
    <dbReference type="NCBI Taxonomy" id="290746"/>
    <lineage>
        <taxon>Eukaryota</taxon>
        <taxon>Metazoa</taxon>
        <taxon>Ecdysozoa</taxon>
        <taxon>Nematoda</taxon>
        <taxon>Chromadorea</taxon>
        <taxon>Rhabditida</taxon>
        <taxon>Tylenchina</taxon>
        <taxon>Cephalobomorpha</taxon>
        <taxon>Cephaloboidea</taxon>
        <taxon>Cephalobidae</taxon>
        <taxon>Acrobeloides</taxon>
    </lineage>
</organism>
<dbReference type="SUPFAM" id="SSF50044">
    <property type="entry name" value="SH3-domain"/>
    <property type="match status" value="1"/>
</dbReference>
<dbReference type="Gene3D" id="1.20.1270.60">
    <property type="entry name" value="Arfaptin homology (AH) domain/BAR domain"/>
    <property type="match status" value="1"/>
</dbReference>
<name>A0A914D939_9BILA</name>
<feature type="domain" description="SH3" evidence="5">
    <location>
        <begin position="476"/>
        <end position="535"/>
    </location>
</feature>
<dbReference type="PANTHER" id="PTHR14206:SF7">
    <property type="entry name" value="INSULIN RECEPTOR SUBSTRATE 53 KDA, ISOFORM A"/>
    <property type="match status" value="1"/>
</dbReference>
<dbReference type="WBParaSite" id="ACRNAN_scaffold1993.g30491.t1">
    <property type="protein sequence ID" value="ACRNAN_scaffold1993.g30491.t1"/>
    <property type="gene ID" value="ACRNAN_scaffold1993.g30491"/>
</dbReference>
<dbReference type="Gene3D" id="2.30.30.40">
    <property type="entry name" value="SH3 Domains"/>
    <property type="match status" value="1"/>
</dbReference>
<dbReference type="GO" id="GO:0005654">
    <property type="term" value="C:nucleoplasm"/>
    <property type="evidence" value="ECO:0007669"/>
    <property type="project" value="TreeGrafter"/>
</dbReference>
<dbReference type="Pfam" id="PF00018">
    <property type="entry name" value="SH3_1"/>
    <property type="match status" value="1"/>
</dbReference>
<feature type="coiled-coil region" evidence="3">
    <location>
        <begin position="113"/>
        <end position="140"/>
    </location>
</feature>
<dbReference type="PANTHER" id="PTHR14206">
    <property type="entry name" value="BRAIN-SPECIFIC ANGIOGENESIS INHIBITOR 1-ASSOCIATED PROTEIN 2"/>
    <property type="match status" value="1"/>
</dbReference>
<sequence>MSEDALVNGVDKPTQVIGRVHRQLLTEFQPAIKNVSLSSVHLNKALEEVSKASEVYINSLHNLSLTGKNGEKPTQAQAQRIEKIASSLKLINAAHNKCLKEFQSLTQKIYTNNESEKDRLKALKDNFAKSEKSIHQAVKKGQKGKPEVSDFYKREMDNVVSQQAKRYQFFAEKHEDLTKSYAELGKLIVNLWSVGIEHEENHINDASPRIQHKAEKSSSTVEQDERRNDSLPSSKKQDSAVFTSPKVFDLETAIQQDETESRSHTKSTSEDRAVIELEAIIANNMEEETHHHRDSSKAQSDVSSNFILAPKETRRPSEQYSSTNRQPLVPPARQVVHDYPPYQPYEQVESKRTTVEQSPISNGHVHVIANPTYVTAPPPPPAREESRQAYSPVYQPPPAAYSPPVRTQPAPPPPRPVHIITREQEVKPLPRPQTQYYQPAFISANSQLQQSPIPERKPAPSAKPVVEAPPPFSTADYGRELECTVTYSGSAANQLSLLAGERVTLVKSGNRGWVLGRSQDGTRTGWFPAKFLRLI</sequence>
<dbReference type="GO" id="GO:0051017">
    <property type="term" value="P:actin filament bundle assembly"/>
    <property type="evidence" value="ECO:0007669"/>
    <property type="project" value="TreeGrafter"/>
</dbReference>
<feature type="region of interest" description="Disordered" evidence="4">
    <location>
        <begin position="203"/>
        <end position="273"/>
    </location>
</feature>
<dbReference type="InterPro" id="IPR027267">
    <property type="entry name" value="AH/BAR_dom_sf"/>
</dbReference>
<reference evidence="7" key="1">
    <citation type="submission" date="2022-11" db="UniProtKB">
        <authorList>
            <consortium name="WormBaseParasite"/>
        </authorList>
    </citation>
    <scope>IDENTIFICATION</scope>
</reference>
<evidence type="ECO:0000259" key="5">
    <source>
        <dbReference type="PROSITE" id="PS50002"/>
    </source>
</evidence>
<keyword evidence="6" id="KW-1185">Reference proteome</keyword>
<dbReference type="CDD" id="cd00174">
    <property type="entry name" value="SH3"/>
    <property type="match status" value="1"/>
</dbReference>
<dbReference type="GO" id="GO:0005829">
    <property type="term" value="C:cytosol"/>
    <property type="evidence" value="ECO:0007669"/>
    <property type="project" value="TreeGrafter"/>
</dbReference>
<dbReference type="GO" id="GO:0051764">
    <property type="term" value="P:actin crosslink formation"/>
    <property type="evidence" value="ECO:0007669"/>
    <property type="project" value="TreeGrafter"/>
</dbReference>
<accession>A0A914D939</accession>
<feature type="compositionally biased region" description="Basic and acidic residues" evidence="4">
    <location>
        <begin position="259"/>
        <end position="273"/>
    </location>
</feature>
<evidence type="ECO:0000256" key="2">
    <source>
        <dbReference type="PROSITE-ProRule" id="PRU00192"/>
    </source>
</evidence>
<dbReference type="GO" id="GO:0030838">
    <property type="term" value="P:positive regulation of actin filament polymerization"/>
    <property type="evidence" value="ECO:0007669"/>
    <property type="project" value="TreeGrafter"/>
</dbReference>
<evidence type="ECO:0000256" key="1">
    <source>
        <dbReference type="ARBA" id="ARBA00022443"/>
    </source>
</evidence>
<dbReference type="InterPro" id="IPR036028">
    <property type="entry name" value="SH3-like_dom_sf"/>
</dbReference>
<evidence type="ECO:0000256" key="4">
    <source>
        <dbReference type="SAM" id="MobiDB-lite"/>
    </source>
</evidence>
<dbReference type="InterPro" id="IPR027681">
    <property type="entry name" value="IRSp53/IRTKS/Pinkbar"/>
</dbReference>
<dbReference type="SMART" id="SM00326">
    <property type="entry name" value="SH3"/>
    <property type="match status" value="1"/>
</dbReference>
<dbReference type="Proteomes" id="UP000887540">
    <property type="component" value="Unplaced"/>
</dbReference>
<dbReference type="SUPFAM" id="SSF103657">
    <property type="entry name" value="BAR/IMD domain-like"/>
    <property type="match status" value="1"/>
</dbReference>
<keyword evidence="3" id="KW-0175">Coiled coil</keyword>
<evidence type="ECO:0000313" key="7">
    <source>
        <dbReference type="WBParaSite" id="ACRNAN_scaffold1993.g30491.t1"/>
    </source>
</evidence>
<proteinExistence type="predicted"/>
<evidence type="ECO:0000256" key="3">
    <source>
        <dbReference type="SAM" id="Coils"/>
    </source>
</evidence>
<feature type="region of interest" description="Disordered" evidence="4">
    <location>
        <begin position="373"/>
        <end position="413"/>
    </location>
</feature>
<dbReference type="AlphaFoldDB" id="A0A914D939"/>
<dbReference type="InterPro" id="IPR001452">
    <property type="entry name" value="SH3_domain"/>
</dbReference>
<dbReference type="PROSITE" id="PS50002">
    <property type="entry name" value="SH3"/>
    <property type="match status" value="1"/>
</dbReference>
<keyword evidence="1 2" id="KW-0728">SH3 domain</keyword>